<evidence type="ECO:0000256" key="1">
    <source>
        <dbReference type="SAM" id="Phobius"/>
    </source>
</evidence>
<keyword evidence="3" id="KW-1185">Reference proteome</keyword>
<sequence length="158" mass="17951">MKFRFIALALWTWYGVSNANFLKKESQVSANLFSTMVGMQTLTLVLFVLIISWLTNQQLVSNLLAKDGLMSYFIGVIVLGIVASWVATWAWNQTSIRLTVSMAGMMIVFESLFGLLYSFIYQSSFPSILEWVSIFFIIAGVSFGIWRINKEKIPEHSL</sequence>
<organism evidence="2 3">
    <name type="scientific">Oceanobacillus jeddahense</name>
    <dbReference type="NCBI Taxonomy" id="1462527"/>
    <lineage>
        <taxon>Bacteria</taxon>
        <taxon>Bacillati</taxon>
        <taxon>Bacillota</taxon>
        <taxon>Bacilli</taxon>
        <taxon>Bacillales</taxon>
        <taxon>Bacillaceae</taxon>
        <taxon>Oceanobacillus</taxon>
    </lineage>
</organism>
<gene>
    <name evidence="2" type="ORF">NP439_13990</name>
</gene>
<dbReference type="EMBL" id="CP101914">
    <property type="protein sequence ID" value="UUI01172.1"/>
    <property type="molecule type" value="Genomic_DNA"/>
</dbReference>
<keyword evidence="1" id="KW-1133">Transmembrane helix</keyword>
<reference evidence="2" key="1">
    <citation type="submission" date="2022-07" db="EMBL/GenBank/DDBJ databases">
        <title>FELIX.</title>
        <authorList>
            <person name="Wan K.H."/>
            <person name="Park S."/>
            <person name="Lawrence Q."/>
            <person name="Eichenberger J.P."/>
            <person name="Booth B.W."/>
            <person name="Piaggio A.J."/>
            <person name="Chandler J.C."/>
            <person name="Franklin A.B."/>
            <person name="Celniker S.E."/>
        </authorList>
    </citation>
    <scope>NUCLEOTIDE SEQUENCE</scope>
    <source>
        <strain evidence="2">QA-1986 374</strain>
    </source>
</reference>
<dbReference type="Proteomes" id="UP001059773">
    <property type="component" value="Chromosome"/>
</dbReference>
<dbReference type="RefSeq" id="WP_256706600.1">
    <property type="nucleotide sequence ID" value="NZ_CP101914.1"/>
</dbReference>
<feature type="transmembrane region" description="Helical" evidence="1">
    <location>
        <begin position="128"/>
        <end position="148"/>
    </location>
</feature>
<feature type="transmembrane region" description="Helical" evidence="1">
    <location>
        <begin position="28"/>
        <end position="51"/>
    </location>
</feature>
<proteinExistence type="predicted"/>
<feature type="transmembrane region" description="Helical" evidence="1">
    <location>
        <begin position="98"/>
        <end position="121"/>
    </location>
</feature>
<feature type="transmembrane region" description="Helical" evidence="1">
    <location>
        <begin position="72"/>
        <end position="92"/>
    </location>
</feature>
<protein>
    <recommendedName>
        <fullName evidence="4">EamA domain-containing protein</fullName>
    </recommendedName>
</protein>
<evidence type="ECO:0000313" key="2">
    <source>
        <dbReference type="EMBL" id="UUI01172.1"/>
    </source>
</evidence>
<evidence type="ECO:0000313" key="3">
    <source>
        <dbReference type="Proteomes" id="UP001059773"/>
    </source>
</evidence>
<accession>A0ABY5JLJ2</accession>
<evidence type="ECO:0008006" key="4">
    <source>
        <dbReference type="Google" id="ProtNLM"/>
    </source>
</evidence>
<name>A0ABY5JLJ2_9BACI</name>
<keyword evidence="1" id="KW-0472">Membrane</keyword>
<keyword evidence="1" id="KW-0812">Transmembrane</keyword>